<dbReference type="InterPro" id="IPR029787">
    <property type="entry name" value="Nucleotide_cyclase"/>
</dbReference>
<dbReference type="SMART" id="SM00052">
    <property type="entry name" value="EAL"/>
    <property type="match status" value="1"/>
</dbReference>
<dbReference type="Gene3D" id="3.20.20.450">
    <property type="entry name" value="EAL domain"/>
    <property type="match status" value="1"/>
</dbReference>
<dbReference type="InterPro" id="IPR043128">
    <property type="entry name" value="Rev_trsase/Diguanyl_cyclase"/>
</dbReference>
<evidence type="ECO:0000256" key="1">
    <source>
        <dbReference type="SAM" id="Phobius"/>
    </source>
</evidence>
<evidence type="ECO:0000313" key="4">
    <source>
        <dbReference type="EMBL" id="GGD76796.1"/>
    </source>
</evidence>
<dbReference type="Pfam" id="PF00563">
    <property type="entry name" value="EAL"/>
    <property type="match status" value="1"/>
</dbReference>
<sequence length="690" mass="77494">MRIGLSLKAQLYGLLLLVLTLSYTGALYVNIDSFREYQAKQLTSHAQDAAHNLGLAISPHLGESELVLAETMTNAIFDSGYYQQISFTDTNDVVRFSRQHEGWQSDAPKWFRDLFPLQAPVMQSEVANGWVPGGVLSVQSHVGYAYDVLWQSAVSLLLQGLWLLVATGLVTYLILRAVLRPLSALRNQAQAVMRKEYKQLPALPFTLELRTLTRAFNQMVGNTERTFNEQAGYAETLSEQLYRDPLTGLANRQALQLQFETQKTEAREHGDSLYLALIHLSSLQPLNEQAGYQAGDNYLLKCVALMQQQLAGYPQCSLYRLSGSDLALMCRLDENSMQLLQQKMKDAFNAQAGRGYPKAFAHMFGTKVKGQERFHDVLTRLDTLYLTQNDRELAPQQVDQGHSRQQWQQLLSQFTVGSSTDKQITRLSDFDALTRELQQHYEIKLQPVLSGDGQVLYSESLVRFNWQQQPLSTAATFAMAERLQCTAALEKSVLCYLFSQLTEYPQYPVGINLTDALVLTEEHQQWLLALLGLLKDRLPPLVLEIKESALVSPSPHLGTFLHKLHKLNIKICIEHFGAHLSAFKTISNLPIDYVKIDGGFIRDIYQPANQLFVRSLTQICHGVGIQVLASHVESAEIGGRCLHMHLDGLQGKGVAQPLSISQCYKNLMYSDPRVGLELASNFRSTDEGPQ</sequence>
<feature type="domain" description="HAMP" evidence="3">
    <location>
        <begin position="176"/>
        <end position="228"/>
    </location>
</feature>
<dbReference type="Gene3D" id="3.30.70.270">
    <property type="match status" value="1"/>
</dbReference>
<accession>A0ABQ1RNT4</accession>
<dbReference type="InterPro" id="IPR042461">
    <property type="entry name" value="LapD_MoxY_peri_C"/>
</dbReference>
<organism evidence="4 5">
    <name type="scientific">Lacimicrobium alkaliphilum</name>
    <dbReference type="NCBI Taxonomy" id="1526571"/>
    <lineage>
        <taxon>Bacteria</taxon>
        <taxon>Pseudomonadati</taxon>
        <taxon>Pseudomonadota</taxon>
        <taxon>Gammaproteobacteria</taxon>
        <taxon>Alteromonadales</taxon>
        <taxon>Alteromonadaceae</taxon>
        <taxon>Lacimicrobium</taxon>
    </lineage>
</organism>
<name>A0ABQ1RNT4_9ALTE</name>
<dbReference type="SMART" id="SM00304">
    <property type="entry name" value="HAMP"/>
    <property type="match status" value="1"/>
</dbReference>
<dbReference type="InterPro" id="IPR032244">
    <property type="entry name" value="LapD_MoxY_N"/>
</dbReference>
<dbReference type="Pfam" id="PF16448">
    <property type="entry name" value="LapD_MoxY_N"/>
    <property type="match status" value="1"/>
</dbReference>
<feature type="transmembrane region" description="Helical" evidence="1">
    <location>
        <begin position="12"/>
        <end position="31"/>
    </location>
</feature>
<dbReference type="Pfam" id="PF00990">
    <property type="entry name" value="GGDEF"/>
    <property type="match status" value="1"/>
</dbReference>
<keyword evidence="1" id="KW-1133">Transmembrane helix</keyword>
<dbReference type="PANTHER" id="PTHR33121">
    <property type="entry name" value="CYCLIC DI-GMP PHOSPHODIESTERASE PDEF"/>
    <property type="match status" value="1"/>
</dbReference>
<dbReference type="Proteomes" id="UP000614272">
    <property type="component" value="Unassembled WGS sequence"/>
</dbReference>
<evidence type="ECO:0000313" key="5">
    <source>
        <dbReference type="Proteomes" id="UP000614272"/>
    </source>
</evidence>
<dbReference type="RefSeq" id="WP_099036031.1">
    <property type="nucleotide sequence ID" value="NZ_BMGJ01000018.1"/>
</dbReference>
<keyword evidence="1" id="KW-0472">Membrane</keyword>
<reference evidence="5" key="1">
    <citation type="journal article" date="2019" name="Int. J. Syst. Evol. Microbiol.">
        <title>The Global Catalogue of Microorganisms (GCM) 10K type strain sequencing project: providing services to taxonomists for standard genome sequencing and annotation.</title>
        <authorList>
            <consortium name="The Broad Institute Genomics Platform"/>
            <consortium name="The Broad Institute Genome Sequencing Center for Infectious Disease"/>
            <person name="Wu L."/>
            <person name="Ma J."/>
        </authorList>
    </citation>
    <scope>NUCLEOTIDE SEQUENCE [LARGE SCALE GENOMIC DNA]</scope>
    <source>
        <strain evidence="5">CGMCC 1.12923</strain>
    </source>
</reference>
<dbReference type="SMART" id="SM00267">
    <property type="entry name" value="GGDEF"/>
    <property type="match status" value="1"/>
</dbReference>
<keyword evidence="1" id="KW-0812">Transmembrane</keyword>
<feature type="transmembrane region" description="Helical" evidence="1">
    <location>
        <begin position="156"/>
        <end position="179"/>
    </location>
</feature>
<evidence type="ECO:0000259" key="3">
    <source>
        <dbReference type="PROSITE" id="PS50885"/>
    </source>
</evidence>
<dbReference type="Pfam" id="PF00672">
    <property type="entry name" value="HAMP"/>
    <property type="match status" value="1"/>
</dbReference>
<dbReference type="SUPFAM" id="SSF141868">
    <property type="entry name" value="EAL domain-like"/>
    <property type="match status" value="1"/>
</dbReference>
<dbReference type="SUPFAM" id="SSF55073">
    <property type="entry name" value="Nucleotide cyclase"/>
    <property type="match status" value="1"/>
</dbReference>
<dbReference type="InterPro" id="IPR001633">
    <property type="entry name" value="EAL_dom"/>
</dbReference>
<comment type="caution">
    <text evidence="4">The sequence shown here is derived from an EMBL/GenBank/DDBJ whole genome shotgun (WGS) entry which is preliminary data.</text>
</comment>
<keyword evidence="5" id="KW-1185">Reference proteome</keyword>
<dbReference type="PROSITE" id="PS50883">
    <property type="entry name" value="EAL"/>
    <property type="match status" value="1"/>
</dbReference>
<dbReference type="PANTHER" id="PTHR33121:SF79">
    <property type="entry name" value="CYCLIC DI-GMP PHOSPHODIESTERASE PDED-RELATED"/>
    <property type="match status" value="1"/>
</dbReference>
<dbReference type="EMBL" id="BMGJ01000018">
    <property type="protein sequence ID" value="GGD76796.1"/>
    <property type="molecule type" value="Genomic_DNA"/>
</dbReference>
<evidence type="ECO:0000259" key="2">
    <source>
        <dbReference type="PROSITE" id="PS50883"/>
    </source>
</evidence>
<dbReference type="InterPro" id="IPR035919">
    <property type="entry name" value="EAL_sf"/>
</dbReference>
<proteinExistence type="predicted"/>
<protein>
    <submittedName>
        <fullName evidence="4">GGDEF domain-containing protein</fullName>
    </submittedName>
</protein>
<dbReference type="Gene3D" id="3.30.110.200">
    <property type="match status" value="1"/>
</dbReference>
<dbReference type="Gene3D" id="6.20.270.20">
    <property type="entry name" value="LapD/MoxY periplasmic domain"/>
    <property type="match status" value="1"/>
</dbReference>
<gene>
    <name evidence="4" type="ORF">GCM10011357_34810</name>
</gene>
<feature type="domain" description="EAL" evidence="2">
    <location>
        <begin position="423"/>
        <end position="671"/>
    </location>
</feature>
<dbReference type="InterPro" id="IPR003660">
    <property type="entry name" value="HAMP_dom"/>
</dbReference>
<dbReference type="InterPro" id="IPR050706">
    <property type="entry name" value="Cyclic-di-GMP_PDE-like"/>
</dbReference>
<dbReference type="PROSITE" id="PS50885">
    <property type="entry name" value="HAMP"/>
    <property type="match status" value="1"/>
</dbReference>
<dbReference type="CDD" id="cd01948">
    <property type="entry name" value="EAL"/>
    <property type="match status" value="1"/>
</dbReference>
<dbReference type="InterPro" id="IPR000160">
    <property type="entry name" value="GGDEF_dom"/>
</dbReference>
<dbReference type="CDD" id="cd06225">
    <property type="entry name" value="HAMP"/>
    <property type="match status" value="1"/>
</dbReference>